<evidence type="ECO:0000313" key="1">
    <source>
        <dbReference type="EMBL" id="KAK1363003.1"/>
    </source>
</evidence>
<reference evidence="1" key="2">
    <citation type="submission" date="2023-05" db="EMBL/GenBank/DDBJ databases">
        <authorList>
            <person name="Schelkunov M.I."/>
        </authorList>
    </citation>
    <scope>NUCLEOTIDE SEQUENCE</scope>
    <source>
        <strain evidence="1">Hsosn_3</strain>
        <tissue evidence="1">Leaf</tissue>
    </source>
</reference>
<dbReference type="EMBL" id="JAUIZM010000009">
    <property type="protein sequence ID" value="KAK1363003.1"/>
    <property type="molecule type" value="Genomic_DNA"/>
</dbReference>
<dbReference type="Proteomes" id="UP001237642">
    <property type="component" value="Unassembled WGS sequence"/>
</dbReference>
<evidence type="ECO:0000313" key="2">
    <source>
        <dbReference type="Proteomes" id="UP001237642"/>
    </source>
</evidence>
<name>A0AAD8M8G0_9APIA</name>
<dbReference type="AlphaFoldDB" id="A0AAD8M8G0"/>
<comment type="caution">
    <text evidence="1">The sequence shown here is derived from an EMBL/GenBank/DDBJ whole genome shotgun (WGS) entry which is preliminary data.</text>
</comment>
<proteinExistence type="predicted"/>
<reference evidence="1" key="1">
    <citation type="submission" date="2023-02" db="EMBL/GenBank/DDBJ databases">
        <title>Genome of toxic invasive species Heracleum sosnowskyi carries increased number of genes despite the absence of recent whole-genome duplications.</title>
        <authorList>
            <person name="Schelkunov M."/>
            <person name="Shtratnikova V."/>
            <person name="Makarenko M."/>
            <person name="Klepikova A."/>
            <person name="Omelchenko D."/>
            <person name="Novikova G."/>
            <person name="Obukhova E."/>
            <person name="Bogdanov V."/>
            <person name="Penin A."/>
            <person name="Logacheva M."/>
        </authorList>
    </citation>
    <scope>NUCLEOTIDE SEQUENCE</scope>
    <source>
        <strain evidence="1">Hsosn_3</strain>
        <tissue evidence="1">Leaf</tissue>
    </source>
</reference>
<accession>A0AAD8M8G0</accession>
<sequence>MSMLENLEDRVEKLATDGVARVREEDYEVELALVYDFLLIVKHFTFRTFFENEKIFGFRFDYLDNIYDHLVDPLWGYMEMFKILYNLPKDDVTEQRYQECMLSNIEYFVEQLELGGMNFHSKQGANLDDLEKDIRVTFKNEAGWGDGVRREC</sequence>
<protein>
    <submittedName>
        <fullName evidence="1">Uncharacterized protein</fullName>
    </submittedName>
</protein>
<keyword evidence="2" id="KW-1185">Reference proteome</keyword>
<organism evidence="1 2">
    <name type="scientific">Heracleum sosnowskyi</name>
    <dbReference type="NCBI Taxonomy" id="360622"/>
    <lineage>
        <taxon>Eukaryota</taxon>
        <taxon>Viridiplantae</taxon>
        <taxon>Streptophyta</taxon>
        <taxon>Embryophyta</taxon>
        <taxon>Tracheophyta</taxon>
        <taxon>Spermatophyta</taxon>
        <taxon>Magnoliopsida</taxon>
        <taxon>eudicotyledons</taxon>
        <taxon>Gunneridae</taxon>
        <taxon>Pentapetalae</taxon>
        <taxon>asterids</taxon>
        <taxon>campanulids</taxon>
        <taxon>Apiales</taxon>
        <taxon>Apiaceae</taxon>
        <taxon>Apioideae</taxon>
        <taxon>apioid superclade</taxon>
        <taxon>Tordylieae</taxon>
        <taxon>Tordyliinae</taxon>
        <taxon>Heracleum</taxon>
    </lineage>
</organism>
<gene>
    <name evidence="1" type="ORF">POM88_038564</name>
</gene>